<keyword evidence="10" id="KW-1185">Reference proteome</keyword>
<dbReference type="InterPro" id="IPR035906">
    <property type="entry name" value="MetI-like_sf"/>
</dbReference>
<dbReference type="CDD" id="cd06261">
    <property type="entry name" value="TM_PBP2"/>
    <property type="match status" value="1"/>
</dbReference>
<dbReference type="HOGENOM" id="CLU_016047_1_1_5"/>
<proteinExistence type="inferred from homology"/>
<dbReference type="STRING" id="864069.MicloDRAFT_00029260"/>
<keyword evidence="3" id="KW-1003">Cell membrane</keyword>
<dbReference type="PANTHER" id="PTHR43744:SF12">
    <property type="entry name" value="ABC TRANSPORTER PERMEASE PROTEIN MG189-RELATED"/>
    <property type="match status" value="1"/>
</dbReference>
<dbReference type="SUPFAM" id="SSF161098">
    <property type="entry name" value="MetI-like"/>
    <property type="match status" value="1"/>
</dbReference>
<dbReference type="Gene3D" id="1.10.3720.10">
    <property type="entry name" value="MetI-like"/>
    <property type="match status" value="1"/>
</dbReference>
<evidence type="ECO:0000313" key="10">
    <source>
        <dbReference type="Proteomes" id="UP000003947"/>
    </source>
</evidence>
<reference evidence="9 10" key="1">
    <citation type="submission" date="2012-02" db="EMBL/GenBank/DDBJ databases">
        <title>Improved High-Quality Draft sequence of Microvirga sp. WSM3557.</title>
        <authorList>
            <consortium name="US DOE Joint Genome Institute"/>
            <person name="Lucas S."/>
            <person name="Han J."/>
            <person name="Lapidus A."/>
            <person name="Cheng J.-F."/>
            <person name="Goodwin L."/>
            <person name="Pitluck S."/>
            <person name="Peters L."/>
            <person name="Zhang X."/>
            <person name="Detter J.C."/>
            <person name="Han C."/>
            <person name="Tapia R."/>
            <person name="Land M."/>
            <person name="Hauser L."/>
            <person name="Kyrpides N."/>
            <person name="Ivanova N."/>
            <person name="Pagani I."/>
            <person name="Brau L."/>
            <person name="Yates R."/>
            <person name="O'Hara G."/>
            <person name="Rui T."/>
            <person name="Howieson J."/>
            <person name="Reeve W."/>
            <person name="Woyke T."/>
        </authorList>
    </citation>
    <scope>NUCLEOTIDE SEQUENCE [LARGE SCALE GENOMIC DNA]</scope>
    <source>
        <strain evidence="9 10">WSM3557</strain>
    </source>
</reference>
<keyword evidence="5 7" id="KW-1133">Transmembrane helix</keyword>
<keyword evidence="4 7" id="KW-0812">Transmembrane</keyword>
<dbReference type="PANTHER" id="PTHR43744">
    <property type="entry name" value="ABC TRANSPORTER PERMEASE PROTEIN MG189-RELATED-RELATED"/>
    <property type="match status" value="1"/>
</dbReference>
<accession>I4YQY5</accession>
<dbReference type="PROSITE" id="PS50928">
    <property type="entry name" value="ABC_TM1"/>
    <property type="match status" value="1"/>
</dbReference>
<dbReference type="InterPro" id="IPR000515">
    <property type="entry name" value="MetI-like"/>
</dbReference>
<feature type="transmembrane region" description="Helical" evidence="7">
    <location>
        <begin position="135"/>
        <end position="159"/>
    </location>
</feature>
<feature type="transmembrane region" description="Helical" evidence="7">
    <location>
        <begin position="210"/>
        <end position="232"/>
    </location>
</feature>
<comment type="similarity">
    <text evidence="7">Belongs to the binding-protein-dependent transport system permease family.</text>
</comment>
<evidence type="ECO:0000256" key="7">
    <source>
        <dbReference type="RuleBase" id="RU363032"/>
    </source>
</evidence>
<sequence>MSDVANMEVSVARSKATGTRRASEARRRISDATVWTVLKWTIAICVAIVAIFPLWWMFNVVFSEPGVPVSINPRLYPTSISAGLRNIAIIFTETGYLRAYYISVVYTLLTIGGILLVSSMAAFEFALFDFPGKKIMFAIVMLSLMVPKAVTLVPTYLLTVQLGWLNTMQGLVVPGLASAFGLFMLVQFMKSLPTEMIEAARLDGANHFQIYLHVVLPLSRNALVTLAILTFMHTWGNFSWPLIVAPNPTMYTVGQVVGLFNAPYSHTTVDIAMTANLLAAVPPLIFFLIFQRQIVEGIASSGSKG</sequence>
<dbReference type="Pfam" id="PF00528">
    <property type="entry name" value="BPD_transp_1"/>
    <property type="match status" value="1"/>
</dbReference>
<dbReference type="EMBL" id="JH660645">
    <property type="protein sequence ID" value="EIM26377.1"/>
    <property type="molecule type" value="Genomic_DNA"/>
</dbReference>
<name>I4YQY5_9HYPH</name>
<dbReference type="GO" id="GO:0005886">
    <property type="term" value="C:plasma membrane"/>
    <property type="evidence" value="ECO:0007669"/>
    <property type="project" value="UniProtKB-SubCell"/>
</dbReference>
<gene>
    <name evidence="9" type="ORF">MicloDRAFT_00029260</name>
</gene>
<evidence type="ECO:0000256" key="2">
    <source>
        <dbReference type="ARBA" id="ARBA00022448"/>
    </source>
</evidence>
<dbReference type="eggNOG" id="COG0395">
    <property type="taxonomic scope" value="Bacteria"/>
</dbReference>
<evidence type="ECO:0000256" key="6">
    <source>
        <dbReference type="ARBA" id="ARBA00023136"/>
    </source>
</evidence>
<feature type="transmembrane region" description="Helical" evidence="7">
    <location>
        <begin position="171"/>
        <end position="189"/>
    </location>
</feature>
<keyword evidence="2 7" id="KW-0813">Transport</keyword>
<feature type="transmembrane region" description="Helical" evidence="7">
    <location>
        <begin position="271"/>
        <end position="290"/>
    </location>
</feature>
<dbReference type="AlphaFoldDB" id="I4YQY5"/>
<dbReference type="Proteomes" id="UP000003947">
    <property type="component" value="Unassembled WGS sequence"/>
</dbReference>
<evidence type="ECO:0000256" key="1">
    <source>
        <dbReference type="ARBA" id="ARBA00004651"/>
    </source>
</evidence>
<keyword evidence="9" id="KW-0762">Sugar transport</keyword>
<protein>
    <submittedName>
        <fullName evidence="9">ABC-type sugar transport system, permease component</fullName>
    </submittedName>
</protein>
<keyword evidence="6 7" id="KW-0472">Membrane</keyword>
<evidence type="ECO:0000256" key="3">
    <source>
        <dbReference type="ARBA" id="ARBA00022475"/>
    </source>
</evidence>
<evidence type="ECO:0000256" key="4">
    <source>
        <dbReference type="ARBA" id="ARBA00022692"/>
    </source>
</evidence>
<feature type="domain" description="ABC transmembrane type-1" evidence="8">
    <location>
        <begin position="100"/>
        <end position="290"/>
    </location>
</feature>
<evidence type="ECO:0000259" key="8">
    <source>
        <dbReference type="PROSITE" id="PS50928"/>
    </source>
</evidence>
<dbReference type="RefSeq" id="WP_009762428.1">
    <property type="nucleotide sequence ID" value="NZ_JH660645.1"/>
</dbReference>
<comment type="subcellular location">
    <subcellularLocation>
        <location evidence="1 7">Cell membrane</location>
        <topology evidence="1 7">Multi-pass membrane protein</topology>
    </subcellularLocation>
</comment>
<organism evidence="9 10">
    <name type="scientific">Microvirga lotononidis</name>
    <dbReference type="NCBI Taxonomy" id="864069"/>
    <lineage>
        <taxon>Bacteria</taxon>
        <taxon>Pseudomonadati</taxon>
        <taxon>Pseudomonadota</taxon>
        <taxon>Alphaproteobacteria</taxon>
        <taxon>Hyphomicrobiales</taxon>
        <taxon>Methylobacteriaceae</taxon>
        <taxon>Microvirga</taxon>
    </lineage>
</organism>
<evidence type="ECO:0000313" key="9">
    <source>
        <dbReference type="EMBL" id="EIM26377.1"/>
    </source>
</evidence>
<evidence type="ECO:0000256" key="5">
    <source>
        <dbReference type="ARBA" id="ARBA00022989"/>
    </source>
</evidence>
<dbReference type="PATRIC" id="fig|864069.3.peg.3165"/>
<feature type="transmembrane region" description="Helical" evidence="7">
    <location>
        <begin position="37"/>
        <end position="58"/>
    </location>
</feature>
<feature type="transmembrane region" description="Helical" evidence="7">
    <location>
        <begin position="100"/>
        <end position="123"/>
    </location>
</feature>
<dbReference type="GO" id="GO:0055085">
    <property type="term" value="P:transmembrane transport"/>
    <property type="evidence" value="ECO:0007669"/>
    <property type="project" value="InterPro"/>
</dbReference>